<evidence type="ECO:0000259" key="2">
    <source>
        <dbReference type="Pfam" id="PF03008"/>
    </source>
</evidence>
<feature type="domain" description="DUF234" evidence="2">
    <location>
        <begin position="321"/>
        <end position="408"/>
    </location>
</feature>
<dbReference type="RefSeq" id="WP_008540730.1">
    <property type="nucleotide sequence ID" value="NZ_JH604867.1"/>
</dbReference>
<dbReference type="AlphaFoldDB" id="H3KC51"/>
<dbReference type="PANTHER" id="PTHR34704">
    <property type="entry name" value="ATPASE"/>
    <property type="match status" value="1"/>
</dbReference>
<evidence type="ECO:0000259" key="1">
    <source>
        <dbReference type="Pfam" id="PF01637"/>
    </source>
</evidence>
<evidence type="ECO:0008006" key="5">
    <source>
        <dbReference type="Google" id="ProtNLM"/>
    </source>
</evidence>
<dbReference type="Proteomes" id="UP000004956">
    <property type="component" value="Unassembled WGS sequence"/>
</dbReference>
<dbReference type="EMBL" id="AFBQ01000035">
    <property type="protein sequence ID" value="EHY32306.1"/>
    <property type="molecule type" value="Genomic_DNA"/>
</dbReference>
<feature type="domain" description="ATPase" evidence="1">
    <location>
        <begin position="3"/>
        <end position="213"/>
    </location>
</feature>
<reference evidence="3 4" key="1">
    <citation type="submission" date="2011-11" db="EMBL/GenBank/DDBJ databases">
        <authorList>
            <person name="Weinstock G."/>
            <person name="Sodergren E."/>
            <person name="Clifton S."/>
            <person name="Fulton L."/>
            <person name="Fulton B."/>
            <person name="Courtney L."/>
            <person name="Fronick C."/>
            <person name="Harrison M."/>
            <person name="Strong C."/>
            <person name="Farmer C."/>
            <person name="Delahaunty K."/>
            <person name="Markovic C."/>
            <person name="Hall O."/>
            <person name="Minx P."/>
            <person name="Tomlinson C."/>
            <person name="Mitreva M."/>
            <person name="Hou S."/>
            <person name="Chen J."/>
            <person name="Wollam A."/>
            <person name="Pepin K.H."/>
            <person name="Johnson M."/>
            <person name="Bhonagiri V."/>
            <person name="Zhang X."/>
            <person name="Suruliraj S."/>
            <person name="Warren W."/>
            <person name="Chinwalla A."/>
            <person name="Mardis E.R."/>
            <person name="Wilson R.K."/>
        </authorList>
    </citation>
    <scope>NUCLEOTIDE SEQUENCE [LARGE SCALE GENOMIC DNA]</scope>
    <source>
        <strain evidence="3 4">YIT 11816</strain>
    </source>
</reference>
<organism evidence="3 4">
    <name type="scientific">Sutterella parvirubra YIT 11816</name>
    <dbReference type="NCBI Taxonomy" id="762967"/>
    <lineage>
        <taxon>Bacteria</taxon>
        <taxon>Pseudomonadati</taxon>
        <taxon>Pseudomonadota</taxon>
        <taxon>Betaproteobacteria</taxon>
        <taxon>Burkholderiales</taxon>
        <taxon>Sutterellaceae</taxon>
        <taxon>Sutterella</taxon>
    </lineage>
</organism>
<dbReference type="Pfam" id="PF03008">
    <property type="entry name" value="DUF234"/>
    <property type="match status" value="1"/>
</dbReference>
<dbReference type="HOGENOM" id="CLU_041137_3_0_4"/>
<name>H3KC51_9BURK</name>
<dbReference type="Gene3D" id="3.40.50.300">
    <property type="entry name" value="P-loop containing nucleotide triphosphate hydrolases"/>
    <property type="match status" value="1"/>
</dbReference>
<dbReference type="InterPro" id="IPR004256">
    <property type="entry name" value="DUF234"/>
</dbReference>
<dbReference type="GO" id="GO:0005524">
    <property type="term" value="F:ATP binding"/>
    <property type="evidence" value="ECO:0007669"/>
    <property type="project" value="InterPro"/>
</dbReference>
<dbReference type="InterPro" id="IPR011579">
    <property type="entry name" value="ATPase_dom"/>
</dbReference>
<comment type="caution">
    <text evidence="3">The sequence shown here is derived from an EMBL/GenBank/DDBJ whole genome shotgun (WGS) entry which is preliminary data.</text>
</comment>
<dbReference type="STRING" id="762967.HMPREF9440_00301"/>
<proteinExistence type="predicted"/>
<sequence length="456" mass="53041">MKFYGRTEEIAALQKHLDLVKETAASRMVVVYGRRRVGKTTLVNEAFRNVDVTYLYFFVAGSGKEELMARWKAKIVEVFGLKRESNISSLADFIAWVMELSEHRPVVLVFDECQELEKHEPGFYSALQNIWDQNKNTSQTLLILSGSVLSAIKKIFGDHSEPLFGRPDDFQRISAFPVSVIREIAQDFNPELSGMDLLLTYAATGGVARYLELLAPTTQFRYDDILNFIFGRMGGTYRDEADIYLNNEFRAESHIYQIILWAIAQGRTKRSEIQDVVKNTNVSPYLQRLEIFGLIKRIEPFGSRTETKHRFEINDLFLKFWRLFVMGNFDDINQNQGARVVRRITPLLPEYLGHVLEQWFRQELLESGRWDAVGAWWNRKGEHEIDLIAVDEIDKRILFGEAKLDPKKFNEIKLRMKAEAFLQVNPQYRSWSMFFRGFSPEDMLKETPSIEERASQ</sequence>
<gene>
    <name evidence="3" type="ORF">HMPREF9440_00301</name>
</gene>
<keyword evidence="4" id="KW-1185">Reference proteome</keyword>
<dbReference type="Pfam" id="PF01637">
    <property type="entry name" value="ATPase_2"/>
    <property type="match status" value="1"/>
</dbReference>
<dbReference type="SUPFAM" id="SSF52540">
    <property type="entry name" value="P-loop containing nucleoside triphosphate hydrolases"/>
    <property type="match status" value="1"/>
</dbReference>
<evidence type="ECO:0000313" key="3">
    <source>
        <dbReference type="EMBL" id="EHY32306.1"/>
    </source>
</evidence>
<protein>
    <recommendedName>
        <fullName evidence="5">ATPase domain-containing protein</fullName>
    </recommendedName>
</protein>
<evidence type="ECO:0000313" key="4">
    <source>
        <dbReference type="Proteomes" id="UP000004956"/>
    </source>
</evidence>
<dbReference type="InterPro" id="IPR027417">
    <property type="entry name" value="P-loop_NTPase"/>
</dbReference>
<dbReference type="PANTHER" id="PTHR34704:SF1">
    <property type="entry name" value="ATPASE"/>
    <property type="match status" value="1"/>
</dbReference>
<accession>H3KC51</accession>
<dbReference type="PATRIC" id="fig|762967.3.peg.254"/>
<dbReference type="OrthoDB" id="9155858at2"/>